<feature type="transmembrane region" description="Helical" evidence="1">
    <location>
        <begin position="12"/>
        <end position="35"/>
    </location>
</feature>
<dbReference type="EMBL" id="GGEC01071751">
    <property type="protein sequence ID" value="MBX52235.1"/>
    <property type="molecule type" value="Transcribed_RNA"/>
</dbReference>
<dbReference type="AlphaFoldDB" id="A0A2P2PBX4"/>
<evidence type="ECO:0000313" key="2">
    <source>
        <dbReference type="EMBL" id="MBX52235.1"/>
    </source>
</evidence>
<proteinExistence type="predicted"/>
<keyword evidence="1" id="KW-0812">Transmembrane</keyword>
<sequence length="43" mass="4947">MAEETNKYVTACLSLFYAKFFSCFLFSCFMCYSLSVTGMSLNF</sequence>
<keyword evidence="1" id="KW-0472">Membrane</keyword>
<organism evidence="2">
    <name type="scientific">Rhizophora mucronata</name>
    <name type="common">Asiatic mangrove</name>
    <dbReference type="NCBI Taxonomy" id="61149"/>
    <lineage>
        <taxon>Eukaryota</taxon>
        <taxon>Viridiplantae</taxon>
        <taxon>Streptophyta</taxon>
        <taxon>Embryophyta</taxon>
        <taxon>Tracheophyta</taxon>
        <taxon>Spermatophyta</taxon>
        <taxon>Magnoliopsida</taxon>
        <taxon>eudicotyledons</taxon>
        <taxon>Gunneridae</taxon>
        <taxon>Pentapetalae</taxon>
        <taxon>rosids</taxon>
        <taxon>fabids</taxon>
        <taxon>Malpighiales</taxon>
        <taxon>Rhizophoraceae</taxon>
        <taxon>Rhizophora</taxon>
    </lineage>
</organism>
<keyword evidence="1" id="KW-1133">Transmembrane helix</keyword>
<reference evidence="2" key="1">
    <citation type="submission" date="2018-02" db="EMBL/GenBank/DDBJ databases">
        <title>Rhizophora mucronata_Transcriptome.</title>
        <authorList>
            <person name="Meera S.P."/>
            <person name="Sreeshan A."/>
            <person name="Augustine A."/>
        </authorList>
    </citation>
    <scope>NUCLEOTIDE SEQUENCE</scope>
    <source>
        <tissue evidence="2">Leaf</tissue>
    </source>
</reference>
<accession>A0A2P2PBX4</accession>
<evidence type="ECO:0000256" key="1">
    <source>
        <dbReference type="SAM" id="Phobius"/>
    </source>
</evidence>
<name>A0A2P2PBX4_RHIMU</name>
<protein>
    <submittedName>
        <fullName evidence="2">Uncharacterized protein</fullName>
    </submittedName>
</protein>